<dbReference type="PANTHER" id="PTHR48075:SF1">
    <property type="entry name" value="LAMBDA-CRYSTALLIN HOMOLOG"/>
    <property type="match status" value="1"/>
</dbReference>
<dbReference type="InterPro" id="IPR008927">
    <property type="entry name" value="6-PGluconate_DH-like_C_sf"/>
</dbReference>
<evidence type="ECO:0000256" key="2">
    <source>
        <dbReference type="ARBA" id="ARBA00005086"/>
    </source>
</evidence>
<dbReference type="GO" id="GO:0070403">
    <property type="term" value="F:NAD+ binding"/>
    <property type="evidence" value="ECO:0007669"/>
    <property type="project" value="InterPro"/>
</dbReference>
<dbReference type="SUPFAM" id="SSF51735">
    <property type="entry name" value="NAD(P)-binding Rossmann-fold domains"/>
    <property type="match status" value="1"/>
</dbReference>
<comment type="similarity">
    <text evidence="3">Belongs to the 3-hydroxyacyl-CoA dehydrogenase family.</text>
</comment>
<dbReference type="Pfam" id="PF02737">
    <property type="entry name" value="3HCDH_N"/>
    <property type="match status" value="1"/>
</dbReference>
<comment type="subcellular location">
    <subcellularLocation>
        <location evidence="1">Cytoplasm</location>
    </subcellularLocation>
</comment>
<dbReference type="GO" id="GO:0005737">
    <property type="term" value="C:cytoplasm"/>
    <property type="evidence" value="ECO:0007669"/>
    <property type="project" value="UniProtKB-SubCell"/>
</dbReference>
<dbReference type="EMBL" id="JGZB01000013">
    <property type="protein sequence ID" value="KFI66581.1"/>
    <property type="molecule type" value="Genomic_DNA"/>
</dbReference>
<dbReference type="InterPro" id="IPR013328">
    <property type="entry name" value="6PGD_dom2"/>
</dbReference>
<dbReference type="PIRSF" id="PIRSF000105">
    <property type="entry name" value="HCDH"/>
    <property type="match status" value="1"/>
</dbReference>
<dbReference type="STRING" id="1692.BMAGN_1490"/>
<evidence type="ECO:0000259" key="12">
    <source>
        <dbReference type="Pfam" id="PF00725"/>
    </source>
</evidence>
<feature type="domain" description="3-hydroxyacyl-CoA dehydrogenase NAD binding" evidence="13">
    <location>
        <begin position="10"/>
        <end position="187"/>
    </location>
</feature>
<evidence type="ECO:0000259" key="13">
    <source>
        <dbReference type="Pfam" id="PF02737"/>
    </source>
</evidence>
<dbReference type="SUPFAM" id="SSF48179">
    <property type="entry name" value="6-phosphogluconate dehydrogenase C-terminal domain-like"/>
    <property type="match status" value="1"/>
</dbReference>
<protein>
    <recommendedName>
        <fullName evidence="10">L-gulonate 3-dehydrogenase</fullName>
        <ecNumber evidence="9">1.1.1.45</ecNumber>
    </recommendedName>
    <alternativeName>
        <fullName evidence="10">L-gulonate 3-dehydrogenase</fullName>
    </alternativeName>
</protein>
<evidence type="ECO:0000256" key="3">
    <source>
        <dbReference type="ARBA" id="ARBA00009463"/>
    </source>
</evidence>
<evidence type="ECO:0000313" key="15">
    <source>
        <dbReference type="Proteomes" id="UP000029052"/>
    </source>
</evidence>
<dbReference type="InterPro" id="IPR006180">
    <property type="entry name" value="3-OHacyl-CoA_DH_CS"/>
</dbReference>
<sequence length="322" mass="35004">MAYSLENITHVANIGAGTMGHAIALQFAMHGYEVALVETGSLDLREAMDRTRAEARELAEHGLLPGGDVEGTLARIHPTYDLRQGVEDADFIIESIVENLQVKKTVWAHIEQHAKADAIFATNTSGLSPTAIQQALERPERFVVAHFWNPAQLMPLVEVVPGEATDPAVAETTTRLMAAIGKKPAQLAREAYGFVGNRLQCALLREATNIVREGIADAQTVDTVMENSLGLRWSILGPLASADLGGLDVFFNVSQYLNAAISANTGTDPLLADMVERGDLGRKKGHGFYDWTGPEGERRVAMRDQKLMEAMEARKADGEDED</sequence>
<evidence type="ECO:0000256" key="4">
    <source>
        <dbReference type="ARBA" id="ARBA00011738"/>
    </source>
</evidence>
<dbReference type="PANTHER" id="PTHR48075">
    <property type="entry name" value="3-HYDROXYACYL-COA DEHYDROGENASE FAMILY PROTEIN"/>
    <property type="match status" value="1"/>
</dbReference>
<comment type="pathway">
    <text evidence="2">Lipid metabolism; butanoate metabolism.</text>
</comment>
<evidence type="ECO:0000256" key="7">
    <source>
        <dbReference type="ARBA" id="ARBA00023002"/>
    </source>
</evidence>
<keyword evidence="8" id="KW-0520">NAD</keyword>
<dbReference type="InterPro" id="IPR006176">
    <property type="entry name" value="3-OHacyl-CoA_DH_NAD-bd"/>
</dbReference>
<evidence type="ECO:0000256" key="10">
    <source>
        <dbReference type="ARBA" id="ARBA00042709"/>
    </source>
</evidence>
<dbReference type="RefSeq" id="WP_022859505.1">
    <property type="nucleotide sequence ID" value="NZ_JGZB01000013.1"/>
</dbReference>
<dbReference type="eggNOG" id="COG1250">
    <property type="taxonomic scope" value="Bacteria"/>
</dbReference>
<reference evidence="14 15" key="1">
    <citation type="submission" date="2014-03" db="EMBL/GenBank/DDBJ databases">
        <title>Genomics of Bifidobacteria.</title>
        <authorList>
            <person name="Ventura M."/>
            <person name="Milani C."/>
            <person name="Lugli G.A."/>
        </authorList>
    </citation>
    <scope>NUCLEOTIDE SEQUENCE [LARGE SCALE GENOMIC DNA]</scope>
    <source>
        <strain evidence="14 15">LMG 11591</strain>
    </source>
</reference>
<evidence type="ECO:0000256" key="8">
    <source>
        <dbReference type="ARBA" id="ARBA00023027"/>
    </source>
</evidence>
<evidence type="ECO:0000256" key="6">
    <source>
        <dbReference type="ARBA" id="ARBA00022553"/>
    </source>
</evidence>
<organism evidence="14 15">
    <name type="scientific">Bifidobacterium magnum</name>
    <dbReference type="NCBI Taxonomy" id="1692"/>
    <lineage>
        <taxon>Bacteria</taxon>
        <taxon>Bacillati</taxon>
        <taxon>Actinomycetota</taxon>
        <taxon>Actinomycetes</taxon>
        <taxon>Bifidobacteriales</taxon>
        <taxon>Bifidobacteriaceae</taxon>
        <taxon>Bifidobacterium</taxon>
    </lineage>
</organism>
<feature type="domain" description="3-hydroxyacyl-CoA dehydrogenase C-terminal" evidence="12">
    <location>
        <begin position="193"/>
        <end position="291"/>
    </location>
</feature>
<dbReference type="Gene3D" id="1.10.1040.10">
    <property type="entry name" value="N-(1-d-carboxylethyl)-l-norvaline Dehydrogenase, domain 2"/>
    <property type="match status" value="1"/>
</dbReference>
<evidence type="ECO:0000313" key="14">
    <source>
        <dbReference type="EMBL" id="KFI66581.1"/>
    </source>
</evidence>
<gene>
    <name evidence="14" type="ORF">BMAGN_1490</name>
</gene>
<dbReference type="AlphaFoldDB" id="A0A087B6D1"/>
<dbReference type="PROSITE" id="PS00067">
    <property type="entry name" value="3HCDH"/>
    <property type="match status" value="1"/>
</dbReference>
<dbReference type="Proteomes" id="UP000029052">
    <property type="component" value="Unassembled WGS sequence"/>
</dbReference>
<keyword evidence="15" id="KW-1185">Reference proteome</keyword>
<dbReference type="Pfam" id="PF00725">
    <property type="entry name" value="3HCDH"/>
    <property type="match status" value="1"/>
</dbReference>
<feature type="site" description="Important for catalytic activity" evidence="11">
    <location>
        <position position="146"/>
    </location>
</feature>
<evidence type="ECO:0000256" key="9">
    <source>
        <dbReference type="ARBA" id="ARBA00038962"/>
    </source>
</evidence>
<evidence type="ECO:0000256" key="11">
    <source>
        <dbReference type="PIRSR" id="PIRSR000105-1"/>
    </source>
</evidence>
<dbReference type="EC" id="1.1.1.45" evidence="9"/>
<comment type="subunit">
    <text evidence="4">Homodimer.</text>
</comment>
<keyword evidence="6" id="KW-0597">Phosphoprotein</keyword>
<dbReference type="InterPro" id="IPR022694">
    <property type="entry name" value="3-OHacyl-CoA_DH"/>
</dbReference>
<keyword evidence="5" id="KW-0963">Cytoplasm</keyword>
<dbReference type="InterPro" id="IPR036291">
    <property type="entry name" value="NAD(P)-bd_dom_sf"/>
</dbReference>
<keyword evidence="7 14" id="KW-0560">Oxidoreductase</keyword>
<evidence type="ECO:0000256" key="1">
    <source>
        <dbReference type="ARBA" id="ARBA00004496"/>
    </source>
</evidence>
<comment type="caution">
    <text evidence="14">The sequence shown here is derived from an EMBL/GenBank/DDBJ whole genome shotgun (WGS) entry which is preliminary data.</text>
</comment>
<dbReference type="GO" id="GO:0050104">
    <property type="term" value="F:L-gulonate 3-dehydrogenase activity"/>
    <property type="evidence" value="ECO:0007669"/>
    <property type="project" value="UniProtKB-EC"/>
</dbReference>
<accession>A0A087B6D1</accession>
<dbReference type="GO" id="GO:0006631">
    <property type="term" value="P:fatty acid metabolic process"/>
    <property type="evidence" value="ECO:0007669"/>
    <property type="project" value="InterPro"/>
</dbReference>
<name>A0A087B6D1_9BIFI</name>
<evidence type="ECO:0000256" key="5">
    <source>
        <dbReference type="ARBA" id="ARBA00022490"/>
    </source>
</evidence>
<proteinExistence type="inferred from homology"/>
<dbReference type="InterPro" id="IPR006108">
    <property type="entry name" value="3HC_DH_C"/>
</dbReference>
<dbReference type="Gene3D" id="3.40.50.720">
    <property type="entry name" value="NAD(P)-binding Rossmann-like Domain"/>
    <property type="match status" value="1"/>
</dbReference>